<sequence length="605" mass="64907">MIGAFFGKYAFQSRTGDLQSWYVTYSSDDNGTILKMAATQITDTEKFAVYRTGEDARSVICLFNWQFVTVDHSSGWLMASSGLDQAATLYFAFSDYDLASLTMFNQDGELVMMRYTVKNPTPFLLFPNISDNAAAVQAADNAFFILQLIPITPGINSLRKTGGYKNGDFKRVDLTNVDLSGLDLSGGDFDGAILSGANFSNAALTGANFKNACLKGTIFCGANLSQADFSGCDITSAIWDKDVVASQAIFRDCNAVKVNMEGAQFDRADFTGADFDGATFKGGNLQRAVLQNANFSGTTFESADLSGIIAGKTTGSPGVNLSFAYMPDAKLTDAHLNGANLSHVQLYGSSARADNAVLEEADLSFSNFTGMDLSQVQLQGAILDEAILANCDLSGANLIPSEDGQAVSFVKANLQGANFTGAILKKVNMSNSAVALSDGVPLFTIISPDYISDLNKGIFPQGLADDFSAHGYCLSDNPTVTVINPNSTWNVSQNLPLEELGLGYSEFLLQNSQGNLKVSGKTIVINRMNDKKELEKYFVAVTATGISDDLLDEDSTCPNQATCKTNTRNHVSWTDMMTAATPPSPPKCIPDPYHWCPQTCTCQKS</sequence>
<dbReference type="Proteomes" id="UP000276437">
    <property type="component" value="Chromosome"/>
</dbReference>
<dbReference type="KEGG" id="mana:MAMMFC1_03270"/>
<keyword evidence="2" id="KW-1185">Reference proteome</keyword>
<name>A0A348ANC7_9FIRM</name>
<dbReference type="OrthoDB" id="9812495at2"/>
<dbReference type="InterPro" id="IPR051082">
    <property type="entry name" value="Pentapeptide-BTB/POZ_domain"/>
</dbReference>
<dbReference type="InterPro" id="IPR001646">
    <property type="entry name" value="5peptide_repeat"/>
</dbReference>
<protein>
    <submittedName>
        <fullName evidence="1">Secreted effector protein pipB2</fullName>
    </submittedName>
</protein>
<evidence type="ECO:0000313" key="1">
    <source>
        <dbReference type="EMBL" id="BBB92575.1"/>
    </source>
</evidence>
<dbReference type="Gene3D" id="2.160.20.80">
    <property type="entry name" value="E3 ubiquitin-protein ligase SopA"/>
    <property type="match status" value="3"/>
</dbReference>
<accession>A0A348ANC7</accession>
<organism evidence="1 2">
    <name type="scientific">Methylomusa anaerophila</name>
    <dbReference type="NCBI Taxonomy" id="1930071"/>
    <lineage>
        <taxon>Bacteria</taxon>
        <taxon>Bacillati</taxon>
        <taxon>Bacillota</taxon>
        <taxon>Negativicutes</taxon>
        <taxon>Selenomonadales</taxon>
        <taxon>Sporomusaceae</taxon>
        <taxon>Methylomusa</taxon>
    </lineage>
</organism>
<dbReference type="SUPFAM" id="SSF141571">
    <property type="entry name" value="Pentapeptide repeat-like"/>
    <property type="match status" value="2"/>
</dbReference>
<reference evidence="1 2" key="1">
    <citation type="journal article" date="2018" name="Int. J. Syst. Evol. Microbiol.">
        <title>Methylomusa anaerophila gen. nov., sp. nov., an anaerobic methanol-utilizing bacterium isolated from a microbial fuel cell.</title>
        <authorList>
            <person name="Amano N."/>
            <person name="Yamamuro A."/>
            <person name="Miyahara M."/>
            <person name="Kouzuma A."/>
            <person name="Abe T."/>
            <person name="Watanabe K."/>
        </authorList>
    </citation>
    <scope>NUCLEOTIDE SEQUENCE [LARGE SCALE GENOMIC DNA]</scope>
    <source>
        <strain evidence="1 2">MMFC1</strain>
    </source>
</reference>
<evidence type="ECO:0000313" key="2">
    <source>
        <dbReference type="Proteomes" id="UP000276437"/>
    </source>
</evidence>
<dbReference type="PANTHER" id="PTHR14136:SF17">
    <property type="entry name" value="BTB_POZ DOMAIN-CONTAINING PROTEIN KCTD9"/>
    <property type="match status" value="1"/>
</dbReference>
<proteinExistence type="predicted"/>
<dbReference type="Pfam" id="PF00805">
    <property type="entry name" value="Pentapeptide"/>
    <property type="match status" value="5"/>
</dbReference>
<dbReference type="AlphaFoldDB" id="A0A348ANC7"/>
<dbReference type="PANTHER" id="PTHR14136">
    <property type="entry name" value="BTB_POZ DOMAIN-CONTAINING PROTEIN KCTD9"/>
    <property type="match status" value="1"/>
</dbReference>
<dbReference type="EMBL" id="AP018449">
    <property type="protein sequence ID" value="BBB92575.1"/>
    <property type="molecule type" value="Genomic_DNA"/>
</dbReference>
<dbReference type="RefSeq" id="WP_126309511.1">
    <property type="nucleotide sequence ID" value="NZ_AP018449.1"/>
</dbReference>
<gene>
    <name evidence="1" type="primary">pipB2</name>
    <name evidence="1" type="ORF">MAMMFC1_03270</name>
</gene>